<dbReference type="Proteomes" id="UP000006281">
    <property type="component" value="Chromosome"/>
</dbReference>
<protein>
    <submittedName>
        <fullName evidence="1">Uncharacterized protein</fullName>
    </submittedName>
</protein>
<accession>K0K097</accession>
<dbReference type="HOGENOM" id="CLU_125494_1_0_11"/>
<evidence type="ECO:0000313" key="1">
    <source>
        <dbReference type="EMBL" id="CCH29973.1"/>
    </source>
</evidence>
<sequence length="133" mass="14406">MDDDELVERLRALAEPVPEHVRLAARAALGTRRLDEELAELVQDAPALVRAGDEVRVLTFEHGGVALDVQVDTDLRVLVTGASGDLVVESPDGRVTVPIGPDGWVSAPLPHRTLRLRVTGDDGRTVVTRWFSA</sequence>
<keyword evidence="2" id="KW-1185">Reference proteome</keyword>
<evidence type="ECO:0000313" key="2">
    <source>
        <dbReference type="Proteomes" id="UP000006281"/>
    </source>
</evidence>
<dbReference type="PATRIC" id="fig|1179773.3.peg.2658"/>
<dbReference type="KEGG" id="sesp:BN6_26600"/>
<organism evidence="1 2">
    <name type="scientific">Saccharothrix espanaensis (strain ATCC 51144 / DSM 44229 / JCM 9112 / NBRC 15066 / NRRL 15764)</name>
    <dbReference type="NCBI Taxonomy" id="1179773"/>
    <lineage>
        <taxon>Bacteria</taxon>
        <taxon>Bacillati</taxon>
        <taxon>Actinomycetota</taxon>
        <taxon>Actinomycetes</taxon>
        <taxon>Pseudonocardiales</taxon>
        <taxon>Pseudonocardiaceae</taxon>
        <taxon>Saccharothrix</taxon>
    </lineage>
</organism>
<dbReference type="RefSeq" id="WP_015100085.1">
    <property type="nucleotide sequence ID" value="NC_019673.1"/>
</dbReference>
<reference evidence="1 2" key="1">
    <citation type="journal article" date="2012" name="BMC Genomics">
        <title>Complete genome sequence of Saccharothrix espanaensis DSM 44229T and comparison to the other completely sequenced Pseudonocardiaceae.</title>
        <authorList>
            <person name="Strobel T."/>
            <person name="Al-Dilaimi A."/>
            <person name="Blom J."/>
            <person name="Gessner A."/>
            <person name="Kalinowski J."/>
            <person name="Luzhetska M."/>
            <person name="Puhler A."/>
            <person name="Szczepanowski R."/>
            <person name="Bechthold A."/>
            <person name="Ruckert C."/>
        </authorList>
    </citation>
    <scope>NUCLEOTIDE SEQUENCE [LARGE SCALE GENOMIC DNA]</scope>
    <source>
        <strain evidence="2">ATCC 51144 / DSM 44229 / JCM 9112 / NBRC 15066 / NRRL 15764</strain>
    </source>
</reference>
<dbReference type="eggNOG" id="ENOG5032A3Y">
    <property type="taxonomic scope" value="Bacteria"/>
</dbReference>
<proteinExistence type="predicted"/>
<dbReference type="AlphaFoldDB" id="K0K097"/>
<dbReference type="STRING" id="1179773.BN6_26600"/>
<dbReference type="EMBL" id="HE804045">
    <property type="protein sequence ID" value="CCH29973.1"/>
    <property type="molecule type" value="Genomic_DNA"/>
</dbReference>
<name>K0K097_SACES</name>
<gene>
    <name evidence="1" type="ordered locus">BN6_26600</name>
</gene>